<dbReference type="OrthoDB" id="5236310at2759"/>
<dbReference type="AlphaFoldDB" id="A0A7D5UTV5"/>
<dbReference type="EMBL" id="CP058933">
    <property type="protein sequence ID" value="QLI66451.1"/>
    <property type="molecule type" value="Genomic_DNA"/>
</dbReference>
<dbReference type="Proteomes" id="UP000510686">
    <property type="component" value="Chromosome 2"/>
</dbReference>
<feature type="compositionally biased region" description="Polar residues" evidence="1">
    <location>
        <begin position="100"/>
        <end position="121"/>
    </location>
</feature>
<keyword evidence="3" id="KW-1185">Reference proteome</keyword>
<evidence type="ECO:0000313" key="3">
    <source>
        <dbReference type="Proteomes" id="UP000510686"/>
    </source>
</evidence>
<protein>
    <submittedName>
        <fullName evidence="2">Uncharacterized protein</fullName>
    </submittedName>
</protein>
<organism evidence="2 3">
    <name type="scientific">Metarhizium brunneum</name>
    <dbReference type="NCBI Taxonomy" id="500148"/>
    <lineage>
        <taxon>Eukaryota</taxon>
        <taxon>Fungi</taxon>
        <taxon>Dikarya</taxon>
        <taxon>Ascomycota</taxon>
        <taxon>Pezizomycotina</taxon>
        <taxon>Sordariomycetes</taxon>
        <taxon>Hypocreomycetidae</taxon>
        <taxon>Hypocreales</taxon>
        <taxon>Clavicipitaceae</taxon>
        <taxon>Metarhizium</taxon>
    </lineage>
</organism>
<proteinExistence type="predicted"/>
<sequence length="121" mass="13219">MSPASSVVQERASTRSMTRARRQNSQTQRHPSEAEGRHCAPGSQRRRTSREKVSGEDSEPCPTIITVGHGTRTVAALVHVLQSAGVAKLVDVRSFPRSRANPQFNRDSLASSSTRPSGLRR</sequence>
<evidence type="ECO:0000256" key="1">
    <source>
        <dbReference type="SAM" id="MobiDB-lite"/>
    </source>
</evidence>
<feature type="region of interest" description="Disordered" evidence="1">
    <location>
        <begin position="1"/>
        <end position="65"/>
    </location>
</feature>
<reference evidence="2 3" key="1">
    <citation type="submission" date="2020-07" db="EMBL/GenBank/DDBJ databases">
        <title>Telomere length de novo assembly of all 7 chromosomes of the fungus, Metarhizium brunneum, using a novel assembly pipeline.</title>
        <authorList>
            <person name="Saud z."/>
            <person name="Kortsinoglou A."/>
            <person name="Kouvelis V.N."/>
            <person name="Butt T.M."/>
        </authorList>
    </citation>
    <scope>NUCLEOTIDE SEQUENCE [LARGE SCALE GENOMIC DNA]</scope>
    <source>
        <strain evidence="2 3">4556</strain>
    </source>
</reference>
<dbReference type="InterPro" id="IPR007438">
    <property type="entry name" value="DUF488"/>
</dbReference>
<feature type="region of interest" description="Disordered" evidence="1">
    <location>
        <begin position="92"/>
        <end position="121"/>
    </location>
</feature>
<dbReference type="KEGG" id="mbrn:26239952"/>
<evidence type="ECO:0000313" key="2">
    <source>
        <dbReference type="EMBL" id="QLI66451.1"/>
    </source>
</evidence>
<dbReference type="GeneID" id="26239952"/>
<dbReference type="RefSeq" id="XP_014547389.1">
    <property type="nucleotide sequence ID" value="XM_014691903.1"/>
</dbReference>
<dbReference type="Pfam" id="PF04343">
    <property type="entry name" value="DUF488"/>
    <property type="match status" value="1"/>
</dbReference>
<gene>
    <name evidence="2" type="ORF">G6M90_00g040410</name>
</gene>
<name>A0A7D5UTV5_9HYPO</name>
<accession>A0A7D5UTV5</accession>